<dbReference type="EMBL" id="CATNWA010019288">
    <property type="protein sequence ID" value="CAI9612370.1"/>
    <property type="molecule type" value="Genomic_DNA"/>
</dbReference>
<name>A0ABN9GSE5_9NEOB</name>
<organism evidence="1 2">
    <name type="scientific">Staurois parvus</name>
    <dbReference type="NCBI Taxonomy" id="386267"/>
    <lineage>
        <taxon>Eukaryota</taxon>
        <taxon>Metazoa</taxon>
        <taxon>Chordata</taxon>
        <taxon>Craniata</taxon>
        <taxon>Vertebrata</taxon>
        <taxon>Euteleostomi</taxon>
        <taxon>Amphibia</taxon>
        <taxon>Batrachia</taxon>
        <taxon>Anura</taxon>
        <taxon>Neobatrachia</taxon>
        <taxon>Ranoidea</taxon>
        <taxon>Ranidae</taxon>
        <taxon>Staurois</taxon>
    </lineage>
</organism>
<accession>A0ABN9GSE5</accession>
<protein>
    <submittedName>
        <fullName evidence="1">Uncharacterized protein</fullName>
    </submittedName>
</protein>
<gene>
    <name evidence="1" type="ORF">SPARVUS_LOCUS14698415</name>
</gene>
<keyword evidence="2" id="KW-1185">Reference proteome</keyword>
<comment type="caution">
    <text evidence="1">The sequence shown here is derived from an EMBL/GenBank/DDBJ whole genome shotgun (WGS) entry which is preliminary data.</text>
</comment>
<sequence length="63" mass="7012">METHSMKLSTHCCANLKATQSFEVLSSLLCRQLATSAHCALSFYVAYHFMAELQLFLVASTLL</sequence>
<proteinExistence type="predicted"/>
<evidence type="ECO:0000313" key="1">
    <source>
        <dbReference type="EMBL" id="CAI9612370.1"/>
    </source>
</evidence>
<evidence type="ECO:0000313" key="2">
    <source>
        <dbReference type="Proteomes" id="UP001162483"/>
    </source>
</evidence>
<dbReference type="Proteomes" id="UP001162483">
    <property type="component" value="Unassembled WGS sequence"/>
</dbReference>
<reference evidence="1" key="1">
    <citation type="submission" date="2023-05" db="EMBL/GenBank/DDBJ databases">
        <authorList>
            <person name="Stuckert A."/>
        </authorList>
    </citation>
    <scope>NUCLEOTIDE SEQUENCE</scope>
</reference>